<comment type="catalytic activity">
    <reaction evidence="8">
        <text>S-ubiquitinyl-[E2 ubiquitin-conjugating enzyme]-L-cysteine + [acceptor protein]-L-lysine = [E2 ubiquitin-conjugating enzyme]-L-cysteine + N(6)-ubiquitinyl-[acceptor protein]-L-lysine.</text>
        <dbReference type="EC" id="2.3.2.27"/>
    </reaction>
</comment>
<accession>A5E007</accession>
<evidence type="ECO:0000256" key="1">
    <source>
        <dbReference type="ARBA" id="ARBA00004123"/>
    </source>
</evidence>
<evidence type="ECO:0000256" key="3">
    <source>
        <dbReference type="ARBA" id="ARBA00022574"/>
    </source>
</evidence>
<protein>
    <recommendedName>
        <fullName evidence="8">Pre-mRNA-processing factor 19</fullName>
        <ecNumber evidence="8">2.3.2.27</ecNumber>
    </recommendedName>
</protein>
<comment type="subcellular location">
    <subcellularLocation>
        <location evidence="1 8">Nucleus</location>
    </subcellularLocation>
</comment>
<dbReference type="KEGG" id="lel:PVL30_003771"/>
<dbReference type="InterPro" id="IPR013915">
    <property type="entry name" value="Prp19_cc"/>
</dbReference>
<dbReference type="STRING" id="379508.A5E007"/>
<keyword evidence="8" id="KW-0227">DNA damage</keyword>
<dbReference type="PROSITE" id="PS51698">
    <property type="entry name" value="U_BOX"/>
    <property type="match status" value="1"/>
</dbReference>
<dbReference type="FunFam" id="3.30.40.10:FF:000027">
    <property type="entry name" value="Pre-mRNA-processing factor 19, putative"/>
    <property type="match status" value="1"/>
</dbReference>
<dbReference type="Pfam" id="PF08606">
    <property type="entry name" value="Prp19"/>
    <property type="match status" value="1"/>
</dbReference>
<dbReference type="AlphaFoldDB" id="A5E007"/>
<comment type="function">
    <text evidence="8">Ubiquitin-protein ligase which is mainly involved pre-mRNA splicing and DNA repair. Required for pre-mRNA splicing as component of the spliceosome.</text>
</comment>
<dbReference type="SUPFAM" id="SSF50998">
    <property type="entry name" value="Quinoprotein alcohol dehydrogenase-like"/>
    <property type="match status" value="1"/>
</dbReference>
<feature type="compositionally biased region" description="Low complexity" evidence="9">
    <location>
        <begin position="70"/>
        <end position="101"/>
    </location>
</feature>
<dbReference type="UniPathway" id="UPA00143"/>
<evidence type="ECO:0000256" key="7">
    <source>
        <dbReference type="ARBA" id="ARBA00023242"/>
    </source>
</evidence>
<keyword evidence="5 8" id="KW-0747">Spliceosome</keyword>
<evidence type="ECO:0000256" key="6">
    <source>
        <dbReference type="ARBA" id="ARBA00023187"/>
    </source>
</evidence>
<dbReference type="SMART" id="SM00504">
    <property type="entry name" value="Ubox"/>
    <property type="match status" value="1"/>
</dbReference>
<dbReference type="SUPFAM" id="SSF57850">
    <property type="entry name" value="RING/U-box"/>
    <property type="match status" value="1"/>
</dbReference>
<sequence>MICALSGLPIQNPVASPKSGSVFEKKYIEKYVLTSGKDPINDEPLTIGELISLRITPLSQTSSIPGSLNGNGNDSSNPNNNSNSNINNNDNDNNDINIIPPAPATSSIPSLLSTLQNEWDSIVLELFTLRKTVQLLKQQLSMALYRADASVNVAAKALRERDQARREIERLVLSLEVKPEEKTEDKDNIDEEKINTGDGVLQQIQEAKEKLFIEHKSKKVKFPYTANKFRFASVSEANGVFKVKLDASDLLEKHVRFETLNKTISLVHENEVISYSLFDNLFTKWQTSLKDDITKFCINSHGVIAAAYGSTLEFSTGAKFGIKAAEIVAHPELNLFVVFTETEYLITNGQEVLFKKNLTFSTDLAAIHVDGQLIALDDKKQILLFDLVSGEVVGSVPYVEHTISTSSSKTRLNRSVIQIQFAANGYWLFILSDIFDGTIDKDHGIVSVIQVIDLRKIAEVKKFEFDFKVDNFVIDPTSTVLFVNNEDGISSSIYLKKTKTWSAWESVEFAEGMSKGKNVLRLFSNVDDIAKNQNLELVHLDGYNDVCRCLRLEGV</sequence>
<dbReference type="Gene3D" id="3.30.40.10">
    <property type="entry name" value="Zinc/RING finger domain, C3HC4 (zinc finger)"/>
    <property type="match status" value="1"/>
</dbReference>
<name>A5E007_LODEL</name>
<dbReference type="GO" id="GO:0005737">
    <property type="term" value="C:cytoplasm"/>
    <property type="evidence" value="ECO:0007669"/>
    <property type="project" value="TreeGrafter"/>
</dbReference>
<dbReference type="OrthoDB" id="687049at2759"/>
<feature type="region of interest" description="Disordered" evidence="9">
    <location>
        <begin position="62"/>
        <end position="101"/>
    </location>
</feature>
<keyword evidence="8" id="KW-0234">DNA repair</keyword>
<comment type="pathway">
    <text evidence="8">Protein modification; protein ubiquitination.</text>
</comment>
<comment type="subunit">
    <text evidence="8">Homotetramer.</text>
</comment>
<dbReference type="GO" id="GO:0000974">
    <property type="term" value="C:Prp19 complex"/>
    <property type="evidence" value="ECO:0007669"/>
    <property type="project" value="UniProtKB-UniRule"/>
</dbReference>
<dbReference type="InParanoid" id="A5E007"/>
<evidence type="ECO:0000313" key="12">
    <source>
        <dbReference type="Proteomes" id="UP000001996"/>
    </source>
</evidence>
<dbReference type="InterPro" id="IPR003613">
    <property type="entry name" value="Ubox_domain"/>
</dbReference>
<dbReference type="GO" id="GO:0000398">
    <property type="term" value="P:mRNA splicing, via spliceosome"/>
    <property type="evidence" value="ECO:0007669"/>
    <property type="project" value="InterPro"/>
</dbReference>
<evidence type="ECO:0000256" key="8">
    <source>
        <dbReference type="RuleBase" id="RU367101"/>
    </source>
</evidence>
<dbReference type="PANTHER" id="PTHR43995:SF1">
    <property type="entry name" value="PRE-MRNA-PROCESSING FACTOR 19"/>
    <property type="match status" value="1"/>
</dbReference>
<dbReference type="EMBL" id="CH981526">
    <property type="protein sequence ID" value="EDK44765.1"/>
    <property type="molecule type" value="Genomic_DNA"/>
</dbReference>
<dbReference type="VEuPathDB" id="FungiDB:LELG_02944"/>
<dbReference type="GO" id="GO:0006281">
    <property type="term" value="P:DNA repair"/>
    <property type="evidence" value="ECO:0007669"/>
    <property type="project" value="UniProtKB-KW"/>
</dbReference>
<keyword evidence="6 8" id="KW-0508">mRNA splicing</keyword>
<keyword evidence="12" id="KW-1185">Reference proteome</keyword>
<dbReference type="HOGENOM" id="CLU_023894_0_0_1"/>
<proteinExistence type="inferred from homology"/>
<evidence type="ECO:0000313" key="11">
    <source>
        <dbReference type="EMBL" id="EDK44765.1"/>
    </source>
</evidence>
<dbReference type="InterPro" id="IPR013083">
    <property type="entry name" value="Znf_RING/FYVE/PHD"/>
</dbReference>
<dbReference type="PANTHER" id="PTHR43995">
    <property type="entry name" value="PRE-MRNA-PROCESSING FACTOR 19"/>
    <property type="match status" value="1"/>
</dbReference>
<dbReference type="InterPro" id="IPR011047">
    <property type="entry name" value="Quinoprotein_ADH-like_sf"/>
</dbReference>
<reference evidence="11 12" key="1">
    <citation type="journal article" date="2009" name="Nature">
        <title>Evolution of pathogenicity and sexual reproduction in eight Candida genomes.</title>
        <authorList>
            <person name="Butler G."/>
            <person name="Rasmussen M.D."/>
            <person name="Lin M.F."/>
            <person name="Santos M.A."/>
            <person name="Sakthikumar S."/>
            <person name="Munro C.A."/>
            <person name="Rheinbay E."/>
            <person name="Grabherr M."/>
            <person name="Forche A."/>
            <person name="Reedy J.L."/>
            <person name="Agrafioti I."/>
            <person name="Arnaud M.B."/>
            <person name="Bates S."/>
            <person name="Brown A.J."/>
            <person name="Brunke S."/>
            <person name="Costanzo M.C."/>
            <person name="Fitzpatrick D.A."/>
            <person name="de Groot P.W."/>
            <person name="Harris D."/>
            <person name="Hoyer L.L."/>
            <person name="Hube B."/>
            <person name="Klis F.M."/>
            <person name="Kodira C."/>
            <person name="Lennard N."/>
            <person name="Logue M.E."/>
            <person name="Martin R."/>
            <person name="Neiman A.M."/>
            <person name="Nikolaou E."/>
            <person name="Quail M.A."/>
            <person name="Quinn J."/>
            <person name="Santos M.C."/>
            <person name="Schmitzberger F.F."/>
            <person name="Sherlock G."/>
            <person name="Shah P."/>
            <person name="Silverstein K.A."/>
            <person name="Skrzypek M.S."/>
            <person name="Soll D."/>
            <person name="Staggs R."/>
            <person name="Stansfield I."/>
            <person name="Stumpf M.P."/>
            <person name="Sudbery P.E."/>
            <person name="Srikantha T."/>
            <person name="Zeng Q."/>
            <person name="Berman J."/>
            <person name="Berriman M."/>
            <person name="Heitman J."/>
            <person name="Gow N.A."/>
            <person name="Lorenz M.C."/>
            <person name="Birren B.W."/>
            <person name="Kellis M."/>
            <person name="Cuomo C.A."/>
        </authorList>
    </citation>
    <scope>NUCLEOTIDE SEQUENCE [LARGE SCALE GENOMIC DNA]</scope>
    <source>
        <strain evidence="12">ATCC 11503 / BCRC 21390 / CBS 2605 / JCM 1781 / NBRC 1676 / NRRL YB-4239</strain>
    </source>
</reference>
<comment type="similarity">
    <text evidence="2 8">Belongs to the WD repeat PRP19 family.</text>
</comment>
<evidence type="ECO:0000256" key="4">
    <source>
        <dbReference type="ARBA" id="ARBA00022664"/>
    </source>
</evidence>
<keyword evidence="3" id="KW-0853">WD repeat</keyword>
<dbReference type="GO" id="GO:0071006">
    <property type="term" value="C:U2-type catalytic step 1 spliceosome"/>
    <property type="evidence" value="ECO:0007669"/>
    <property type="project" value="TreeGrafter"/>
</dbReference>
<feature type="domain" description="U-box" evidence="10">
    <location>
        <begin position="1"/>
        <end position="72"/>
    </location>
</feature>
<dbReference type="GeneID" id="5233027"/>
<dbReference type="eggNOG" id="KOG0289">
    <property type="taxonomic scope" value="Eukaryota"/>
</dbReference>
<dbReference type="EC" id="2.3.2.27" evidence="8"/>
<evidence type="ECO:0000256" key="5">
    <source>
        <dbReference type="ARBA" id="ARBA00022728"/>
    </source>
</evidence>
<organism evidence="11 12">
    <name type="scientific">Lodderomyces elongisporus (strain ATCC 11503 / CBS 2605 / JCM 1781 / NBRC 1676 / NRRL YB-4239)</name>
    <name type="common">Yeast</name>
    <name type="synonym">Saccharomyces elongisporus</name>
    <dbReference type="NCBI Taxonomy" id="379508"/>
    <lineage>
        <taxon>Eukaryota</taxon>
        <taxon>Fungi</taxon>
        <taxon>Dikarya</taxon>
        <taxon>Ascomycota</taxon>
        <taxon>Saccharomycotina</taxon>
        <taxon>Pichiomycetes</taxon>
        <taxon>Debaryomycetaceae</taxon>
        <taxon>Candida/Lodderomyces clade</taxon>
        <taxon>Lodderomyces</taxon>
    </lineage>
</organism>
<dbReference type="InterPro" id="IPR038959">
    <property type="entry name" value="Prp19"/>
</dbReference>
<dbReference type="GO" id="GO:0070534">
    <property type="term" value="P:protein K63-linked ubiquitination"/>
    <property type="evidence" value="ECO:0007669"/>
    <property type="project" value="UniProtKB-UniRule"/>
</dbReference>
<keyword evidence="7 8" id="KW-0539">Nucleus</keyword>
<dbReference type="GO" id="GO:0061630">
    <property type="term" value="F:ubiquitin protein ligase activity"/>
    <property type="evidence" value="ECO:0007669"/>
    <property type="project" value="UniProtKB-UniRule"/>
</dbReference>
<dbReference type="Proteomes" id="UP000001996">
    <property type="component" value="Unassembled WGS sequence"/>
</dbReference>
<keyword evidence="8" id="KW-0833">Ubl conjugation pathway</keyword>
<evidence type="ECO:0000259" key="10">
    <source>
        <dbReference type="PROSITE" id="PS51698"/>
    </source>
</evidence>
<keyword evidence="8" id="KW-0808">Transferase</keyword>
<keyword evidence="4 8" id="KW-0507">mRNA processing</keyword>
<evidence type="ECO:0000256" key="9">
    <source>
        <dbReference type="SAM" id="MobiDB-lite"/>
    </source>
</evidence>
<gene>
    <name evidence="11" type="ORF">LELG_02944</name>
</gene>
<evidence type="ECO:0000256" key="2">
    <source>
        <dbReference type="ARBA" id="ARBA00006388"/>
    </source>
</evidence>
<dbReference type="OMA" id="DICEHRS"/>